<name>A0A3E1YEI8_9BACT</name>
<dbReference type="InterPro" id="IPR037883">
    <property type="entry name" value="Knr4/Smi1-like_sf"/>
</dbReference>
<dbReference type="RefSeq" id="WP_116974976.1">
    <property type="nucleotide sequence ID" value="NZ_QPMM01000002.1"/>
</dbReference>
<dbReference type="PANTHER" id="PTHR47432:SF1">
    <property type="entry name" value="CELL WALL ASSEMBLY REGULATOR SMI1"/>
    <property type="match status" value="1"/>
</dbReference>
<dbReference type="InterPro" id="IPR018958">
    <property type="entry name" value="Knr4/Smi1-like_dom"/>
</dbReference>
<evidence type="ECO:0000313" key="3">
    <source>
        <dbReference type="Proteomes" id="UP000260644"/>
    </source>
</evidence>
<feature type="domain" description="Knr4/Smi1-like" evidence="1">
    <location>
        <begin position="26"/>
        <end position="162"/>
    </location>
</feature>
<evidence type="ECO:0000259" key="1">
    <source>
        <dbReference type="SMART" id="SM00860"/>
    </source>
</evidence>
<proteinExistence type="predicted"/>
<keyword evidence="3" id="KW-1185">Reference proteome</keyword>
<gene>
    <name evidence="2" type="ORF">DVR12_07280</name>
</gene>
<accession>A0A3E1YEI8</accession>
<dbReference type="InterPro" id="IPR051873">
    <property type="entry name" value="KNR4/SMI1_regulator"/>
</dbReference>
<protein>
    <submittedName>
        <fullName evidence="2">Molybdenum cofactor biosynthesis protein MoeA</fullName>
    </submittedName>
</protein>
<dbReference type="SMART" id="SM00860">
    <property type="entry name" value="SMI1_KNR4"/>
    <property type="match status" value="1"/>
</dbReference>
<comment type="caution">
    <text evidence="2">The sequence shown here is derived from an EMBL/GenBank/DDBJ whole genome shotgun (WGS) entry which is preliminary data.</text>
</comment>
<dbReference type="SUPFAM" id="SSF160631">
    <property type="entry name" value="SMI1/KNR4-like"/>
    <property type="match status" value="1"/>
</dbReference>
<organism evidence="2 3">
    <name type="scientific">Chitinophaga silvatica</name>
    <dbReference type="NCBI Taxonomy" id="2282649"/>
    <lineage>
        <taxon>Bacteria</taxon>
        <taxon>Pseudomonadati</taxon>
        <taxon>Bacteroidota</taxon>
        <taxon>Chitinophagia</taxon>
        <taxon>Chitinophagales</taxon>
        <taxon>Chitinophagaceae</taxon>
        <taxon>Chitinophaga</taxon>
    </lineage>
</organism>
<reference evidence="2 3" key="1">
    <citation type="submission" date="2018-07" db="EMBL/GenBank/DDBJ databases">
        <title>Chitinophaga K2CV101002-2 sp. nov., isolated from a monsoon evergreen broad-leaved forest soil.</title>
        <authorList>
            <person name="Lv Y."/>
        </authorList>
    </citation>
    <scope>NUCLEOTIDE SEQUENCE [LARGE SCALE GENOMIC DNA]</scope>
    <source>
        <strain evidence="2 3">GDMCC 1.1288</strain>
    </source>
</reference>
<dbReference type="OrthoDB" id="6989522at2"/>
<dbReference type="Pfam" id="PF09346">
    <property type="entry name" value="SMI1_KNR4"/>
    <property type="match status" value="1"/>
</dbReference>
<dbReference type="EMBL" id="QPMM01000002">
    <property type="protein sequence ID" value="RFS24982.1"/>
    <property type="molecule type" value="Genomic_DNA"/>
</dbReference>
<dbReference type="PANTHER" id="PTHR47432">
    <property type="entry name" value="CELL WALL ASSEMBLY REGULATOR SMI1"/>
    <property type="match status" value="1"/>
</dbReference>
<sequence length="191" mass="21841">MQQHWARWENWMKNEAAPLLELLNPPATLNELSELETLIQTKLPPSLIDFYLIHNGQKEARMGLMDADFLLSIDGIIDEWKTWNKFLVDEGDIVGVTEPDKGIKGNWYNPLWIPITYDGSGNNICIDFDPAPGGTKGQIITMWHDSMARELLAPSFEAWISDYITSIEEGKRIFVQDWGIVKTDSVYAQQK</sequence>
<evidence type="ECO:0000313" key="2">
    <source>
        <dbReference type="EMBL" id="RFS24982.1"/>
    </source>
</evidence>
<dbReference type="Gene3D" id="3.40.1580.10">
    <property type="entry name" value="SMI1/KNR4-like"/>
    <property type="match status" value="1"/>
</dbReference>
<dbReference type="Proteomes" id="UP000260644">
    <property type="component" value="Unassembled WGS sequence"/>
</dbReference>
<dbReference type="AlphaFoldDB" id="A0A3E1YEI8"/>